<evidence type="ECO:0000256" key="2">
    <source>
        <dbReference type="PROSITE-ProRule" id="PRU00103"/>
    </source>
</evidence>
<gene>
    <name evidence="3" type="ORF">OESDEN_13302</name>
</gene>
<keyword evidence="4" id="KW-1185">Reference proteome</keyword>
<dbReference type="EMBL" id="KN559019">
    <property type="protein sequence ID" value="KHJ86934.1"/>
    <property type="molecule type" value="Genomic_DNA"/>
</dbReference>
<dbReference type="InterPro" id="IPR016024">
    <property type="entry name" value="ARM-type_fold"/>
</dbReference>
<protein>
    <submittedName>
        <fullName evidence="3">HEAT repeat protein</fullName>
    </submittedName>
</protein>
<dbReference type="InterPro" id="IPR021133">
    <property type="entry name" value="HEAT_type_2"/>
</dbReference>
<organism evidence="3 4">
    <name type="scientific">Oesophagostomum dentatum</name>
    <name type="common">Nodular worm</name>
    <dbReference type="NCBI Taxonomy" id="61180"/>
    <lineage>
        <taxon>Eukaryota</taxon>
        <taxon>Metazoa</taxon>
        <taxon>Ecdysozoa</taxon>
        <taxon>Nematoda</taxon>
        <taxon>Chromadorea</taxon>
        <taxon>Rhabditida</taxon>
        <taxon>Rhabditina</taxon>
        <taxon>Rhabditomorpha</taxon>
        <taxon>Strongyloidea</taxon>
        <taxon>Strongylidae</taxon>
        <taxon>Oesophagostomum</taxon>
    </lineage>
</organism>
<dbReference type="PROSITE" id="PS50077">
    <property type="entry name" value="HEAT_REPEAT"/>
    <property type="match status" value="3"/>
</dbReference>
<dbReference type="InterPro" id="IPR000357">
    <property type="entry name" value="HEAT"/>
</dbReference>
<dbReference type="Gene3D" id="1.25.10.10">
    <property type="entry name" value="Leucine-rich Repeat Variant"/>
    <property type="match status" value="1"/>
</dbReference>
<dbReference type="OrthoDB" id="629407at2759"/>
<dbReference type="AlphaFoldDB" id="A0A0B1SPP8"/>
<dbReference type="InterPro" id="IPR051023">
    <property type="entry name" value="PP2A_Regulatory_Subunit_A"/>
</dbReference>
<dbReference type="GO" id="GO:0000159">
    <property type="term" value="C:protein phosphatase type 2A complex"/>
    <property type="evidence" value="ECO:0007669"/>
    <property type="project" value="TreeGrafter"/>
</dbReference>
<dbReference type="InterPro" id="IPR011989">
    <property type="entry name" value="ARM-like"/>
</dbReference>
<reference evidence="3 4" key="1">
    <citation type="submission" date="2014-03" db="EMBL/GenBank/DDBJ databases">
        <title>Draft genome of the hookworm Oesophagostomum dentatum.</title>
        <authorList>
            <person name="Mitreva M."/>
        </authorList>
    </citation>
    <scope>NUCLEOTIDE SEQUENCE [LARGE SCALE GENOMIC DNA]</scope>
    <source>
        <strain evidence="3 4">OD-Hann</strain>
    </source>
</reference>
<dbReference type="SUPFAM" id="SSF48371">
    <property type="entry name" value="ARM repeat"/>
    <property type="match status" value="1"/>
</dbReference>
<keyword evidence="1" id="KW-0677">Repeat</keyword>
<dbReference type="Proteomes" id="UP000053660">
    <property type="component" value="Unassembled WGS sequence"/>
</dbReference>
<dbReference type="GO" id="GO:0005829">
    <property type="term" value="C:cytosol"/>
    <property type="evidence" value="ECO:0007669"/>
    <property type="project" value="TreeGrafter"/>
</dbReference>
<feature type="repeat" description="HEAT" evidence="2">
    <location>
        <begin position="40"/>
        <end position="78"/>
    </location>
</feature>
<proteinExistence type="predicted"/>
<dbReference type="Pfam" id="PF02985">
    <property type="entry name" value="HEAT"/>
    <property type="match status" value="2"/>
</dbReference>
<accession>A0A0B1SPP8</accession>
<dbReference type="GO" id="GO:0019888">
    <property type="term" value="F:protein phosphatase regulator activity"/>
    <property type="evidence" value="ECO:0007669"/>
    <property type="project" value="TreeGrafter"/>
</dbReference>
<feature type="repeat" description="HEAT" evidence="2">
    <location>
        <begin position="1"/>
        <end position="39"/>
    </location>
</feature>
<feature type="repeat" description="HEAT" evidence="2">
    <location>
        <begin position="79"/>
        <end position="112"/>
    </location>
</feature>
<dbReference type="PANTHER" id="PTHR10648:SF4">
    <property type="entry name" value="PROTEIN PHOSPHATASE 2 (FORMERLY 2A), REGULATORY SUBUNIT A, BETA ISOFORM-RELATED"/>
    <property type="match status" value="1"/>
</dbReference>
<dbReference type="PANTHER" id="PTHR10648">
    <property type="entry name" value="SERINE/THREONINE-PROTEIN PHOSPHATASE PP2A 65 KDA REGULATORY SUBUNIT"/>
    <property type="match status" value="1"/>
</dbReference>
<evidence type="ECO:0000313" key="4">
    <source>
        <dbReference type="Proteomes" id="UP000053660"/>
    </source>
</evidence>
<evidence type="ECO:0000313" key="3">
    <source>
        <dbReference type="EMBL" id="KHJ86934.1"/>
    </source>
</evidence>
<evidence type="ECO:0000256" key="1">
    <source>
        <dbReference type="ARBA" id="ARBA00022737"/>
    </source>
</evidence>
<sequence>MLPLCLNWLCDHVYAIREAATAILTELAKKFGGEWATKNVMPKVLALSKDLNYLHRLTCLFCLNSLAEAVGPEQTAKEIIPVIKELSEDNVPNVRFNVAKSLLKIGKVVDSR</sequence>
<dbReference type="GO" id="GO:0005634">
    <property type="term" value="C:nucleus"/>
    <property type="evidence" value="ECO:0007669"/>
    <property type="project" value="TreeGrafter"/>
</dbReference>
<name>A0A0B1SPP8_OESDE</name>